<dbReference type="AlphaFoldDB" id="A0A2A9NFQ4"/>
<keyword evidence="1" id="KW-1133">Transmembrane helix</keyword>
<evidence type="ECO:0000313" key="2">
    <source>
        <dbReference type="EMBL" id="PFH46552.1"/>
    </source>
</evidence>
<dbReference type="EMBL" id="KZ302180">
    <property type="protein sequence ID" value="PFH46552.1"/>
    <property type="molecule type" value="Genomic_DNA"/>
</dbReference>
<feature type="transmembrane region" description="Helical" evidence="1">
    <location>
        <begin position="98"/>
        <end position="120"/>
    </location>
</feature>
<feature type="transmembrane region" description="Helical" evidence="1">
    <location>
        <begin position="66"/>
        <end position="86"/>
    </location>
</feature>
<organism evidence="2 3">
    <name type="scientific">Amanita thiersii Skay4041</name>
    <dbReference type="NCBI Taxonomy" id="703135"/>
    <lineage>
        <taxon>Eukaryota</taxon>
        <taxon>Fungi</taxon>
        <taxon>Dikarya</taxon>
        <taxon>Basidiomycota</taxon>
        <taxon>Agaricomycotina</taxon>
        <taxon>Agaricomycetes</taxon>
        <taxon>Agaricomycetidae</taxon>
        <taxon>Agaricales</taxon>
        <taxon>Pluteineae</taxon>
        <taxon>Amanitaceae</taxon>
        <taxon>Amanita</taxon>
    </lineage>
</organism>
<keyword evidence="1" id="KW-0472">Membrane</keyword>
<dbReference type="Proteomes" id="UP000242287">
    <property type="component" value="Unassembled WGS sequence"/>
</dbReference>
<protein>
    <submittedName>
        <fullName evidence="2">Uncharacterized protein</fullName>
    </submittedName>
</protein>
<feature type="transmembrane region" description="Helical" evidence="1">
    <location>
        <begin position="36"/>
        <end position="59"/>
    </location>
</feature>
<keyword evidence="1" id="KW-0812">Transmembrane</keyword>
<sequence>MSPTINTLIDTSVLAHFRIPPPPSGLKYPWIIKPSLSIMIIELVGTSILLPSLVILFFFSTKELKPIFILNVISILLGMSLGTTGICITNPHRPVSPGVYGVIGCFIALVPLFVETILVLRILAVHPLPPDAEIAVHTDISATGTLEDR</sequence>
<keyword evidence="3" id="KW-1185">Reference proteome</keyword>
<dbReference type="OrthoDB" id="2548432at2759"/>
<evidence type="ECO:0000256" key="1">
    <source>
        <dbReference type="SAM" id="Phobius"/>
    </source>
</evidence>
<accession>A0A2A9NFQ4</accession>
<name>A0A2A9NFQ4_9AGAR</name>
<gene>
    <name evidence="2" type="ORF">AMATHDRAFT_154538</name>
</gene>
<reference evidence="2 3" key="1">
    <citation type="submission" date="2014-02" db="EMBL/GenBank/DDBJ databases">
        <title>Transposable element dynamics among asymbiotic and ectomycorrhizal Amanita fungi.</title>
        <authorList>
            <consortium name="DOE Joint Genome Institute"/>
            <person name="Hess J."/>
            <person name="Skrede I."/>
            <person name="Wolfe B."/>
            <person name="LaButti K."/>
            <person name="Ohm R.A."/>
            <person name="Grigoriev I.V."/>
            <person name="Pringle A."/>
        </authorList>
    </citation>
    <scope>NUCLEOTIDE SEQUENCE [LARGE SCALE GENOMIC DNA]</scope>
    <source>
        <strain evidence="2 3">SKay4041</strain>
    </source>
</reference>
<evidence type="ECO:0000313" key="3">
    <source>
        <dbReference type="Proteomes" id="UP000242287"/>
    </source>
</evidence>
<proteinExistence type="predicted"/>